<dbReference type="InterPro" id="IPR002686">
    <property type="entry name" value="Transposase_17"/>
</dbReference>
<evidence type="ECO:0000313" key="3">
    <source>
        <dbReference type="Proteomes" id="UP000053370"/>
    </source>
</evidence>
<dbReference type="PANTHER" id="PTHR36966:SF1">
    <property type="entry name" value="REP-ASSOCIATED TYROSINE TRANSPOSASE"/>
    <property type="match status" value="1"/>
</dbReference>
<sequence length="181" mass="21170">MTFSHPKNRHSIRLKDYDYTQSGAYFITLVTYQRENRFGKIINREMKINEYGEIVVNEWKKSALIRAEIELDVYVVMPNHFHAIVYITDNFDVHRCRGDRPIAPTTTISAGPTPKSIGALVAGFKSAVTHQINQKCLTSGLPVWQRNYYEHIIRNEKSFLKIRRYILENPMQWEQDSLHVA</sequence>
<dbReference type="OrthoDB" id="9794403at2"/>
<dbReference type="SMART" id="SM01321">
    <property type="entry name" value="Y1_Tnp"/>
    <property type="match status" value="1"/>
</dbReference>
<dbReference type="SUPFAM" id="SSF143422">
    <property type="entry name" value="Transposase IS200-like"/>
    <property type="match status" value="1"/>
</dbReference>
<evidence type="ECO:0000259" key="1">
    <source>
        <dbReference type="SMART" id="SM01321"/>
    </source>
</evidence>
<dbReference type="EMBL" id="DF968181">
    <property type="protein sequence ID" value="GAP40051.1"/>
    <property type="molecule type" value="Genomic_DNA"/>
</dbReference>
<dbReference type="PANTHER" id="PTHR36966">
    <property type="entry name" value="REP-ASSOCIATED TYROSINE TRANSPOSASE"/>
    <property type="match status" value="1"/>
</dbReference>
<dbReference type="Gene3D" id="3.30.70.1290">
    <property type="entry name" value="Transposase IS200-like"/>
    <property type="match status" value="1"/>
</dbReference>
<protein>
    <recommendedName>
        <fullName evidence="1">Transposase IS200-like domain-containing protein</fullName>
    </recommendedName>
</protein>
<dbReference type="GO" id="GO:0043565">
    <property type="term" value="F:sequence-specific DNA binding"/>
    <property type="evidence" value="ECO:0007669"/>
    <property type="project" value="TreeGrafter"/>
</dbReference>
<dbReference type="AlphaFoldDB" id="A0A0S7BUB8"/>
<dbReference type="GO" id="GO:0006313">
    <property type="term" value="P:DNA transposition"/>
    <property type="evidence" value="ECO:0007669"/>
    <property type="project" value="InterPro"/>
</dbReference>
<dbReference type="GO" id="GO:0004803">
    <property type="term" value="F:transposase activity"/>
    <property type="evidence" value="ECO:0007669"/>
    <property type="project" value="InterPro"/>
</dbReference>
<dbReference type="Proteomes" id="UP000053370">
    <property type="component" value="Unassembled WGS sequence"/>
</dbReference>
<dbReference type="InterPro" id="IPR052715">
    <property type="entry name" value="RAYT_transposase"/>
</dbReference>
<dbReference type="STRING" id="1678840.ATC1_1314"/>
<keyword evidence="3" id="KW-1185">Reference proteome</keyword>
<dbReference type="PATRIC" id="fig|1678840.3.peg.1218"/>
<accession>A0A0S7BUB8</accession>
<organism evidence="2">
    <name type="scientific">Flexilinea flocculi</name>
    <dbReference type="NCBI Taxonomy" id="1678840"/>
    <lineage>
        <taxon>Bacteria</taxon>
        <taxon>Bacillati</taxon>
        <taxon>Chloroflexota</taxon>
        <taxon>Anaerolineae</taxon>
        <taxon>Anaerolineales</taxon>
        <taxon>Anaerolineaceae</taxon>
        <taxon>Flexilinea</taxon>
    </lineage>
</organism>
<dbReference type="InterPro" id="IPR036515">
    <property type="entry name" value="Transposase_17_sf"/>
</dbReference>
<reference evidence="2" key="1">
    <citation type="journal article" date="2015" name="Genome Announc.">
        <title>Draft Genome Sequence of Anaerolineae Strain TC1, a Novel Isolate from a Methanogenic Wastewater Treatment System.</title>
        <authorList>
            <person name="Matsuura N."/>
            <person name="Tourlousse D.M."/>
            <person name="Sun L."/>
            <person name="Toyonaga M."/>
            <person name="Kuroda K."/>
            <person name="Ohashi A."/>
            <person name="Cruz R."/>
            <person name="Yamaguchi T."/>
            <person name="Sekiguchi Y."/>
        </authorList>
    </citation>
    <scope>NUCLEOTIDE SEQUENCE [LARGE SCALE GENOMIC DNA]</scope>
    <source>
        <strain evidence="2">TC1</strain>
    </source>
</reference>
<evidence type="ECO:0000313" key="2">
    <source>
        <dbReference type="EMBL" id="GAP40051.1"/>
    </source>
</evidence>
<gene>
    <name evidence="2" type="ORF">ATC1_1314</name>
</gene>
<feature type="domain" description="Transposase IS200-like" evidence="1">
    <location>
        <begin position="20"/>
        <end position="169"/>
    </location>
</feature>
<proteinExistence type="predicted"/>
<name>A0A0S7BUB8_9CHLR</name>